<evidence type="ECO:0000313" key="1">
    <source>
        <dbReference type="EMBL" id="OHA80094.1"/>
    </source>
</evidence>
<gene>
    <name evidence="1" type="ORF">A2675_01145</name>
</gene>
<protein>
    <submittedName>
        <fullName evidence="1">Uncharacterized protein</fullName>
    </submittedName>
</protein>
<evidence type="ECO:0000313" key="2">
    <source>
        <dbReference type="Proteomes" id="UP000176997"/>
    </source>
</evidence>
<sequence length="168" mass="19088">MNAVVQPLKVRPSTIAMVMAYEHPGLVERLQEKMLLSEDEAKTLFQDTKRFLFLCSISKKPLAPSAQIDECWHNFILFTKDYDRFCNEHFNTFIHHRPKTLAERASSDGTIVKETVAIARDVFGDNVLTQNWSYRRNGTGESPICDDNIDNCQGSTNCQSSTSDPPDK</sequence>
<comment type="caution">
    <text evidence="1">The sequence shown here is derived from an EMBL/GenBank/DDBJ whole genome shotgun (WGS) entry which is preliminary data.</text>
</comment>
<organism evidence="1 2">
    <name type="scientific">Candidatus Yonathbacteria bacterium RIFCSPHIGHO2_01_FULL_51_10</name>
    <dbReference type="NCBI Taxonomy" id="1802723"/>
    <lineage>
        <taxon>Bacteria</taxon>
        <taxon>Candidatus Yonathiibacteriota</taxon>
    </lineage>
</organism>
<accession>A0A1G2S4S5</accession>
<dbReference type="EMBL" id="MHUS01000036">
    <property type="protein sequence ID" value="OHA80094.1"/>
    <property type="molecule type" value="Genomic_DNA"/>
</dbReference>
<dbReference type="Proteomes" id="UP000176997">
    <property type="component" value="Unassembled WGS sequence"/>
</dbReference>
<dbReference type="AlphaFoldDB" id="A0A1G2S4S5"/>
<reference evidence="1 2" key="1">
    <citation type="journal article" date="2016" name="Nat. Commun.">
        <title>Thousands of microbial genomes shed light on interconnected biogeochemical processes in an aquifer system.</title>
        <authorList>
            <person name="Anantharaman K."/>
            <person name="Brown C.T."/>
            <person name="Hug L.A."/>
            <person name="Sharon I."/>
            <person name="Castelle C.J."/>
            <person name="Probst A.J."/>
            <person name="Thomas B.C."/>
            <person name="Singh A."/>
            <person name="Wilkins M.J."/>
            <person name="Karaoz U."/>
            <person name="Brodie E.L."/>
            <person name="Williams K.H."/>
            <person name="Hubbard S.S."/>
            <person name="Banfield J.F."/>
        </authorList>
    </citation>
    <scope>NUCLEOTIDE SEQUENCE [LARGE SCALE GENOMIC DNA]</scope>
</reference>
<proteinExistence type="predicted"/>
<name>A0A1G2S4S5_9BACT</name>